<dbReference type="EMBL" id="BART01018024">
    <property type="protein sequence ID" value="GAG84965.1"/>
    <property type="molecule type" value="Genomic_DNA"/>
</dbReference>
<comment type="caution">
    <text evidence="1">The sequence shown here is derived from an EMBL/GenBank/DDBJ whole genome shotgun (WGS) entry which is preliminary data.</text>
</comment>
<protein>
    <recommendedName>
        <fullName evidence="2">CBM-cenC domain-containing protein</fullName>
    </recommendedName>
</protein>
<gene>
    <name evidence="1" type="ORF">S01H4_34114</name>
</gene>
<sequence length="243" mass="28523">MVFNLMAENTKKAEELLGSNLVKIMNQNRDMLVSYFNNKGILVVDNLNLLENDQYIDQNWTTEHYAEKGRKKIALEVAKELSKLYPKEFDIDVHNTIKTKYYNDGEKRSTWGQMQTITKERAFSGIRSSRVGDSLEFGLTCEIPYKLLPDSNKNEIEINFMVYQPVFNDFNAKIVIEAQGEEIEFFWRGINLNSQIKSSDEWKKFKLNFIIPDEIKKADIIKVYIHNPSKNEVYIDDMEVIFY</sequence>
<name>X1AQF9_9ZZZZ</name>
<proteinExistence type="predicted"/>
<organism evidence="1">
    <name type="scientific">marine sediment metagenome</name>
    <dbReference type="NCBI Taxonomy" id="412755"/>
    <lineage>
        <taxon>unclassified sequences</taxon>
        <taxon>metagenomes</taxon>
        <taxon>ecological metagenomes</taxon>
    </lineage>
</organism>
<dbReference type="Gene3D" id="2.60.120.260">
    <property type="entry name" value="Galactose-binding domain-like"/>
    <property type="match status" value="1"/>
</dbReference>
<reference evidence="1" key="1">
    <citation type="journal article" date="2014" name="Front. Microbiol.">
        <title>High frequency of phylogenetically diverse reductive dehalogenase-homologous genes in deep subseafloor sedimentary metagenomes.</title>
        <authorList>
            <person name="Kawai M."/>
            <person name="Futagami T."/>
            <person name="Toyoda A."/>
            <person name="Takaki Y."/>
            <person name="Nishi S."/>
            <person name="Hori S."/>
            <person name="Arai W."/>
            <person name="Tsubouchi T."/>
            <person name="Morono Y."/>
            <person name="Uchiyama I."/>
            <person name="Ito T."/>
            <person name="Fujiyama A."/>
            <person name="Inagaki F."/>
            <person name="Takami H."/>
        </authorList>
    </citation>
    <scope>NUCLEOTIDE SEQUENCE</scope>
    <source>
        <strain evidence="1">Expedition CK06-06</strain>
    </source>
</reference>
<evidence type="ECO:0000313" key="1">
    <source>
        <dbReference type="EMBL" id="GAG84965.1"/>
    </source>
</evidence>
<evidence type="ECO:0008006" key="2">
    <source>
        <dbReference type="Google" id="ProtNLM"/>
    </source>
</evidence>
<accession>X1AQF9</accession>
<dbReference type="AlphaFoldDB" id="X1AQF9"/>